<evidence type="ECO:0000256" key="3">
    <source>
        <dbReference type="ARBA" id="ARBA00022840"/>
    </source>
</evidence>
<dbReference type="InterPro" id="IPR027417">
    <property type="entry name" value="P-loop_NTPase"/>
</dbReference>
<evidence type="ECO:0000256" key="6">
    <source>
        <dbReference type="NCBIfam" id="TIGR00152"/>
    </source>
</evidence>
<keyword evidence="5 7" id="KW-0418">Kinase</keyword>
<dbReference type="PROSITE" id="PS51219">
    <property type="entry name" value="DPCK"/>
    <property type="match status" value="1"/>
</dbReference>
<dbReference type="InterPro" id="IPR001977">
    <property type="entry name" value="Depp_CoAkinase"/>
</dbReference>
<comment type="function">
    <text evidence="5">Catalyzes the phosphorylation of the 3'-hydroxyl group of dephosphocoenzyme A to form coenzyme A.</text>
</comment>
<keyword evidence="3 5" id="KW-0067">ATP-binding</keyword>
<keyword evidence="2 5" id="KW-0547">Nucleotide-binding</keyword>
<dbReference type="PANTHER" id="PTHR10695">
    <property type="entry name" value="DEPHOSPHO-COA KINASE-RELATED"/>
    <property type="match status" value="1"/>
</dbReference>
<comment type="caution">
    <text evidence="7">The sequence shown here is derived from an EMBL/GenBank/DDBJ whole genome shotgun (WGS) entry which is preliminary data.</text>
</comment>
<evidence type="ECO:0000256" key="4">
    <source>
        <dbReference type="ARBA" id="ARBA00022993"/>
    </source>
</evidence>
<sequence length="212" mass="23110">MAGLLMLVVGLTGGIGSGKTAVSDRFAQHGVPVIDTDLIARELVEPGQPALVDIVTEFGSNCLDDDGRLHRARLRERVFADPAGRRRLEAILHPRIRAVTRERVAALTAISYCLVVIPLLAETGMTALLDRVLVVDAPEAEQIRRVMARDRIDAVQARAILAAQARRDARLALADDILENDGDFMALDRQVAALHRRYSALATHQIKTDDPG</sequence>
<dbReference type="PANTHER" id="PTHR10695:SF46">
    <property type="entry name" value="BIFUNCTIONAL COENZYME A SYNTHASE-RELATED"/>
    <property type="match status" value="1"/>
</dbReference>
<proteinExistence type="inferred from homology"/>
<keyword evidence="8" id="KW-1185">Reference proteome</keyword>
<comment type="subcellular location">
    <subcellularLocation>
        <location evidence="5">Cytoplasm</location>
    </subcellularLocation>
</comment>
<name>A0ABX1TGE6_9GAMM</name>
<comment type="similarity">
    <text evidence="1 5">Belongs to the CoaE family.</text>
</comment>
<dbReference type="GO" id="GO:0004140">
    <property type="term" value="F:dephospho-CoA kinase activity"/>
    <property type="evidence" value="ECO:0007669"/>
    <property type="project" value="UniProtKB-EC"/>
</dbReference>
<dbReference type="CDD" id="cd02022">
    <property type="entry name" value="DPCK"/>
    <property type="match status" value="1"/>
</dbReference>
<dbReference type="SUPFAM" id="SSF52540">
    <property type="entry name" value="P-loop containing nucleoside triphosphate hydrolases"/>
    <property type="match status" value="1"/>
</dbReference>
<dbReference type="Pfam" id="PF01121">
    <property type="entry name" value="CoaE"/>
    <property type="match status" value="1"/>
</dbReference>
<comment type="catalytic activity">
    <reaction evidence="5">
        <text>3'-dephospho-CoA + ATP = ADP + CoA + H(+)</text>
        <dbReference type="Rhea" id="RHEA:18245"/>
        <dbReference type="ChEBI" id="CHEBI:15378"/>
        <dbReference type="ChEBI" id="CHEBI:30616"/>
        <dbReference type="ChEBI" id="CHEBI:57287"/>
        <dbReference type="ChEBI" id="CHEBI:57328"/>
        <dbReference type="ChEBI" id="CHEBI:456216"/>
        <dbReference type="EC" id="2.7.1.24"/>
    </reaction>
</comment>
<accession>A0ABX1TGE6</accession>
<gene>
    <name evidence="5" type="primary">coaE</name>
    <name evidence="7" type="ORF">E4P82_04095</name>
</gene>
<dbReference type="NCBIfam" id="TIGR00152">
    <property type="entry name" value="dephospho-CoA kinase"/>
    <property type="match status" value="1"/>
</dbReference>
<comment type="pathway">
    <text evidence="5">Cofactor biosynthesis; coenzyme A biosynthesis; CoA from (R)-pantothenate: step 5/5.</text>
</comment>
<keyword evidence="5" id="KW-0963">Cytoplasm</keyword>
<dbReference type="Gene3D" id="3.40.50.300">
    <property type="entry name" value="P-loop containing nucleotide triphosphate hydrolases"/>
    <property type="match status" value="1"/>
</dbReference>
<evidence type="ECO:0000313" key="7">
    <source>
        <dbReference type="EMBL" id="NMQ18446.1"/>
    </source>
</evidence>
<reference evidence="7 8" key="1">
    <citation type="submission" date="2019-03" db="EMBL/GenBank/DDBJ databases">
        <title>Metabolic reconstructions from genomes of highly enriched 'Candidatus Accumulibacter' and 'Candidatus Competibacter' bioreactor populations.</title>
        <authorList>
            <person name="Annavajhala M.K."/>
            <person name="Welles L."/>
            <person name="Abbas B."/>
            <person name="Sorokin D."/>
            <person name="Park H."/>
            <person name="Van Loosdrecht M."/>
            <person name="Chandran K."/>
        </authorList>
    </citation>
    <scope>NUCLEOTIDE SEQUENCE [LARGE SCALE GENOMIC DNA]</scope>
    <source>
        <strain evidence="7 8">SBR_G</strain>
    </source>
</reference>
<evidence type="ECO:0000256" key="5">
    <source>
        <dbReference type="HAMAP-Rule" id="MF_00376"/>
    </source>
</evidence>
<evidence type="ECO:0000256" key="1">
    <source>
        <dbReference type="ARBA" id="ARBA00009018"/>
    </source>
</evidence>
<dbReference type="HAMAP" id="MF_00376">
    <property type="entry name" value="Dephospho_CoA_kinase"/>
    <property type="match status" value="1"/>
</dbReference>
<dbReference type="EMBL" id="SPMZ01000012">
    <property type="protein sequence ID" value="NMQ18446.1"/>
    <property type="molecule type" value="Genomic_DNA"/>
</dbReference>
<keyword evidence="5 7" id="KW-0808">Transferase</keyword>
<keyword evidence="4 5" id="KW-0173">Coenzyme A biosynthesis</keyword>
<dbReference type="EC" id="2.7.1.24" evidence="5 6"/>
<organism evidence="7 8">
    <name type="scientific">Candidatus Competibacter phosphatis</name>
    <dbReference type="NCBI Taxonomy" id="221280"/>
    <lineage>
        <taxon>Bacteria</taxon>
        <taxon>Pseudomonadati</taxon>
        <taxon>Pseudomonadota</taxon>
        <taxon>Gammaproteobacteria</taxon>
        <taxon>Candidatus Competibacteraceae</taxon>
        <taxon>Candidatus Competibacter</taxon>
    </lineage>
</organism>
<protein>
    <recommendedName>
        <fullName evidence="5 6">Dephospho-CoA kinase</fullName>
        <ecNumber evidence="5 6">2.7.1.24</ecNumber>
    </recommendedName>
    <alternativeName>
        <fullName evidence="5">Dephosphocoenzyme A kinase</fullName>
    </alternativeName>
</protein>
<evidence type="ECO:0000313" key="8">
    <source>
        <dbReference type="Proteomes" id="UP000760480"/>
    </source>
</evidence>
<evidence type="ECO:0000256" key="2">
    <source>
        <dbReference type="ARBA" id="ARBA00022741"/>
    </source>
</evidence>
<feature type="binding site" evidence="5">
    <location>
        <begin position="16"/>
        <end position="21"/>
    </location>
    <ligand>
        <name>ATP</name>
        <dbReference type="ChEBI" id="CHEBI:30616"/>
    </ligand>
</feature>
<dbReference type="Proteomes" id="UP000760480">
    <property type="component" value="Unassembled WGS sequence"/>
</dbReference>